<evidence type="ECO:0000313" key="2">
    <source>
        <dbReference type="EMBL" id="TWH20376.1"/>
    </source>
</evidence>
<feature type="transmembrane region" description="Helical" evidence="1">
    <location>
        <begin position="341"/>
        <end position="359"/>
    </location>
</feature>
<dbReference type="EMBL" id="VLJV01000001">
    <property type="protein sequence ID" value="TWH20376.1"/>
    <property type="molecule type" value="Genomic_DNA"/>
</dbReference>
<feature type="transmembrane region" description="Helical" evidence="1">
    <location>
        <begin position="257"/>
        <end position="277"/>
    </location>
</feature>
<accession>A0A660CAP0</accession>
<feature type="transmembrane region" description="Helical" evidence="1">
    <location>
        <begin position="289"/>
        <end position="308"/>
    </location>
</feature>
<evidence type="ECO:0000256" key="1">
    <source>
        <dbReference type="SAM" id="Phobius"/>
    </source>
</evidence>
<keyword evidence="1" id="KW-1133">Transmembrane helix</keyword>
<feature type="transmembrane region" description="Helical" evidence="1">
    <location>
        <begin position="168"/>
        <end position="186"/>
    </location>
</feature>
<organism evidence="2 3">
    <name type="scientific">Prauserella rugosa</name>
    <dbReference type="NCBI Taxonomy" id="43354"/>
    <lineage>
        <taxon>Bacteria</taxon>
        <taxon>Bacillati</taxon>
        <taxon>Actinomycetota</taxon>
        <taxon>Actinomycetes</taxon>
        <taxon>Pseudonocardiales</taxon>
        <taxon>Pseudonocardiaceae</taxon>
        <taxon>Prauserella</taxon>
    </lineage>
</organism>
<dbReference type="AlphaFoldDB" id="A0A660CAP0"/>
<gene>
    <name evidence="2" type="ORF">JD82_02222</name>
</gene>
<feature type="transmembrane region" description="Helical" evidence="1">
    <location>
        <begin position="72"/>
        <end position="94"/>
    </location>
</feature>
<feature type="transmembrane region" description="Helical" evidence="1">
    <location>
        <begin position="143"/>
        <end position="161"/>
    </location>
</feature>
<dbReference type="RefSeq" id="WP_030532990.1">
    <property type="nucleotide sequence ID" value="NZ_JOIJ01000011.1"/>
</dbReference>
<comment type="caution">
    <text evidence="2">The sequence shown here is derived from an EMBL/GenBank/DDBJ whole genome shotgun (WGS) entry which is preliminary data.</text>
</comment>
<keyword evidence="1" id="KW-0812">Transmembrane</keyword>
<dbReference type="Proteomes" id="UP000317303">
    <property type="component" value="Unassembled WGS sequence"/>
</dbReference>
<name>A0A660CAP0_9PSEU</name>
<keyword evidence="1" id="KW-0472">Membrane</keyword>
<keyword evidence="3" id="KW-1185">Reference proteome</keyword>
<sequence>MTTTSAPARSRVTHWVTGAAIVAVTAAFAAGLDAAAPRVGRLLPDYTEVQGHAFADVIGFLRWVLGDTTEAVFFKSALGGIGMIAGAWIAHLAWRRGRRLGFPLAAGTGLFPSMFAAAALGLVLSNLLWGWTVPASGGWQPTFVAFVAVPAAVVLVYGAGWRVAVTGAVLGAVLNTPVALVVVNYFCLPLDLPTVIGNVTGMWGGALLAFLLCRRLPWLRRPAPADPPADGPQPAPERHGPVWMVRRVLADFTEAPFYGNEIASIGLLLGTVLAFLLNPANPVYGDGVLPAMLTAQVATSTLGVLLYRSRWIARGWYPTFVPVVSVAPATVLTYGAGVHTVVAGAVVGALIGPPVAAWISERLPSDFHPFIGNVVSMAVGTLVAVPVLGLLPGFG</sequence>
<proteinExistence type="predicted"/>
<dbReference type="OrthoDB" id="1706162at2"/>
<feature type="transmembrane region" description="Helical" evidence="1">
    <location>
        <begin position="192"/>
        <end position="213"/>
    </location>
</feature>
<feature type="transmembrane region" description="Helical" evidence="1">
    <location>
        <begin position="371"/>
        <end position="391"/>
    </location>
</feature>
<feature type="transmembrane region" description="Helical" evidence="1">
    <location>
        <begin position="106"/>
        <end position="131"/>
    </location>
</feature>
<feature type="transmembrane region" description="Helical" evidence="1">
    <location>
        <begin position="12"/>
        <end position="32"/>
    </location>
</feature>
<protein>
    <submittedName>
        <fullName evidence="2">Uncharacterized protein</fullName>
    </submittedName>
</protein>
<reference evidence="2 3" key="1">
    <citation type="submission" date="2019-07" db="EMBL/GenBank/DDBJ databases">
        <title>R&amp;d 2014.</title>
        <authorList>
            <person name="Klenk H.-P."/>
        </authorList>
    </citation>
    <scope>NUCLEOTIDE SEQUENCE [LARGE SCALE GENOMIC DNA]</scope>
    <source>
        <strain evidence="2 3">DSM 43194</strain>
    </source>
</reference>
<evidence type="ECO:0000313" key="3">
    <source>
        <dbReference type="Proteomes" id="UP000317303"/>
    </source>
</evidence>